<protein>
    <recommendedName>
        <fullName evidence="6">Transporter</fullName>
    </recommendedName>
</protein>
<evidence type="ECO:0000313" key="9">
    <source>
        <dbReference type="Proteomes" id="UP000294678"/>
    </source>
</evidence>
<feature type="transmembrane region" description="Helical" evidence="7">
    <location>
        <begin position="222"/>
        <end position="247"/>
    </location>
</feature>
<sequence>MSNNNRGEWSSRIGFIMAAIGSAIGLGNIWRFPYTVASNGGGAFLIPYLIALLTAGIPILILEFGLGHKIRSSAPGVFGKLNKKWKILGWWQTAIAFAITVYYIMVIAWAFGYLINSFTLAWGNDPKAFLFGDYLKLSSSPLHIGGLNFTVLIPLVIVWGINYIVLSFGIKDGIEKASKIFMPLLIISLLIMVVRGLTLPGAAKGLEYFFKPDFVKLLDARVWVAAYGQIFYSLSIAFGIMLAYSSYLPKDSDIVNNAFITGLGNSSFSLLSGIAVFAILGYMAQSQGVDVKDVASAGVGLAFIVFPKAINALPGMNVLFGVIFFSSLLFAGLSSSISIIETVVAAIIDNFNITRKKAINYVVLIGGLVSLIFATGAGLYILDIADHYINNYGVALSGLIEIIILAWFYNLESVREYVNPLSDFKIGNWWNFTIKYLTPAILGIMTILNIIQDIKNPYEGYSLSAIGLYGAGFVLATVVLAKIFDKLSD</sequence>
<keyword evidence="2 6" id="KW-0813">Transport</keyword>
<dbReference type="PANTHER" id="PTHR42948:SF1">
    <property type="entry name" value="TRANSPORTER"/>
    <property type="match status" value="1"/>
</dbReference>
<evidence type="ECO:0000256" key="3">
    <source>
        <dbReference type="ARBA" id="ARBA00022692"/>
    </source>
</evidence>
<dbReference type="NCBIfam" id="NF037979">
    <property type="entry name" value="Na_transp"/>
    <property type="match status" value="1"/>
</dbReference>
<dbReference type="PRINTS" id="PR00176">
    <property type="entry name" value="NANEUSMPORT"/>
</dbReference>
<feature type="transmembrane region" description="Helical" evidence="7">
    <location>
        <begin position="429"/>
        <end position="451"/>
    </location>
</feature>
<feature type="transmembrane region" description="Helical" evidence="7">
    <location>
        <begin position="180"/>
        <end position="202"/>
    </location>
</feature>
<feature type="transmembrane region" description="Helical" evidence="7">
    <location>
        <begin position="318"/>
        <end position="347"/>
    </location>
</feature>
<feature type="transmembrane region" description="Helical" evidence="7">
    <location>
        <begin position="12"/>
        <end position="32"/>
    </location>
</feature>
<evidence type="ECO:0000256" key="5">
    <source>
        <dbReference type="ARBA" id="ARBA00023136"/>
    </source>
</evidence>
<feature type="transmembrane region" description="Helical" evidence="7">
    <location>
        <begin position="87"/>
        <end position="115"/>
    </location>
</feature>
<evidence type="ECO:0000313" key="8">
    <source>
        <dbReference type="EMBL" id="TDT68095.1"/>
    </source>
</evidence>
<keyword evidence="9" id="KW-1185">Reference proteome</keyword>
<evidence type="ECO:0000256" key="6">
    <source>
        <dbReference type="RuleBase" id="RU003732"/>
    </source>
</evidence>
<feature type="transmembrane region" description="Helical" evidence="7">
    <location>
        <begin position="44"/>
        <end position="66"/>
    </location>
</feature>
<feature type="transmembrane region" description="Helical" evidence="7">
    <location>
        <begin position="389"/>
        <end position="409"/>
    </location>
</feature>
<name>A0AA46DXG6_9FUSO</name>
<dbReference type="Proteomes" id="UP000294678">
    <property type="component" value="Unassembled WGS sequence"/>
</dbReference>
<evidence type="ECO:0000256" key="7">
    <source>
        <dbReference type="SAM" id="Phobius"/>
    </source>
</evidence>
<comment type="caution">
    <text evidence="8">The sequence shown here is derived from an EMBL/GenBank/DDBJ whole genome shotgun (WGS) entry which is preliminary data.</text>
</comment>
<dbReference type="RefSeq" id="WP_134113678.1">
    <property type="nucleotide sequence ID" value="NZ_SOBG01000008.1"/>
</dbReference>
<dbReference type="EMBL" id="SOBG01000008">
    <property type="protein sequence ID" value="TDT68095.1"/>
    <property type="molecule type" value="Genomic_DNA"/>
</dbReference>
<evidence type="ECO:0000256" key="2">
    <source>
        <dbReference type="ARBA" id="ARBA00022448"/>
    </source>
</evidence>
<dbReference type="Pfam" id="PF00209">
    <property type="entry name" value="SNF"/>
    <property type="match status" value="2"/>
</dbReference>
<evidence type="ECO:0000256" key="1">
    <source>
        <dbReference type="ARBA" id="ARBA00004141"/>
    </source>
</evidence>
<keyword evidence="3 6" id="KW-0812">Transmembrane</keyword>
<keyword evidence="4 7" id="KW-1133">Transmembrane helix</keyword>
<dbReference type="GO" id="GO:0016020">
    <property type="term" value="C:membrane"/>
    <property type="evidence" value="ECO:0007669"/>
    <property type="project" value="UniProtKB-SubCell"/>
</dbReference>
<dbReference type="PANTHER" id="PTHR42948">
    <property type="entry name" value="TRANSPORTER"/>
    <property type="match status" value="1"/>
</dbReference>
<feature type="transmembrane region" description="Helical" evidence="7">
    <location>
        <begin position="144"/>
        <end position="168"/>
    </location>
</feature>
<proteinExistence type="inferred from homology"/>
<dbReference type="GO" id="GO:0015293">
    <property type="term" value="F:symporter activity"/>
    <property type="evidence" value="ECO:0007669"/>
    <property type="project" value="UniProtKB-KW"/>
</dbReference>
<dbReference type="PROSITE" id="PS00610">
    <property type="entry name" value="NA_NEUROTRAN_SYMP_1"/>
    <property type="match status" value="1"/>
</dbReference>
<gene>
    <name evidence="8" type="ORF">EV215_1816</name>
</gene>
<reference evidence="8 9" key="1">
    <citation type="submission" date="2019-03" db="EMBL/GenBank/DDBJ databases">
        <title>Genomic Encyclopedia of Type Strains, Phase IV (KMG-IV): sequencing the most valuable type-strain genomes for metagenomic binning, comparative biology and taxonomic classification.</title>
        <authorList>
            <person name="Goeker M."/>
        </authorList>
    </citation>
    <scope>NUCLEOTIDE SEQUENCE [LARGE SCALE GENOMIC DNA]</scope>
    <source>
        <strain evidence="8 9">DSM 100055</strain>
    </source>
</reference>
<comment type="similarity">
    <text evidence="6">Belongs to the sodium:neurotransmitter symporter (SNF) (TC 2.A.22) family.</text>
</comment>
<feature type="transmembrane region" description="Helical" evidence="7">
    <location>
        <begin position="259"/>
        <end position="282"/>
    </location>
</feature>
<feature type="transmembrane region" description="Helical" evidence="7">
    <location>
        <begin position="294"/>
        <end position="311"/>
    </location>
</feature>
<comment type="subcellular location">
    <subcellularLocation>
        <location evidence="1">Membrane</location>
        <topology evidence="1">Multi-pass membrane protein</topology>
    </subcellularLocation>
</comment>
<feature type="transmembrane region" description="Helical" evidence="7">
    <location>
        <begin position="463"/>
        <end position="484"/>
    </location>
</feature>
<accession>A0AA46DXG6</accession>
<dbReference type="InterPro" id="IPR000175">
    <property type="entry name" value="Na/ntran_symport"/>
</dbReference>
<organism evidence="8 9">
    <name type="scientific">Hypnocyclicus thermotrophus</name>
    <dbReference type="NCBI Taxonomy" id="1627895"/>
    <lineage>
        <taxon>Bacteria</taxon>
        <taxon>Fusobacteriati</taxon>
        <taxon>Fusobacteriota</taxon>
        <taxon>Fusobacteriia</taxon>
        <taxon>Fusobacteriales</taxon>
        <taxon>Fusobacteriaceae</taxon>
        <taxon>Hypnocyclicus</taxon>
    </lineage>
</organism>
<keyword evidence="5 7" id="KW-0472">Membrane</keyword>
<dbReference type="SUPFAM" id="SSF161070">
    <property type="entry name" value="SNF-like"/>
    <property type="match status" value="1"/>
</dbReference>
<keyword evidence="6" id="KW-0769">Symport</keyword>
<dbReference type="InterPro" id="IPR037272">
    <property type="entry name" value="SNS_sf"/>
</dbReference>
<feature type="transmembrane region" description="Helical" evidence="7">
    <location>
        <begin position="359"/>
        <end position="382"/>
    </location>
</feature>
<dbReference type="PROSITE" id="PS50267">
    <property type="entry name" value="NA_NEUROTRAN_SYMP_3"/>
    <property type="match status" value="1"/>
</dbReference>
<evidence type="ECO:0000256" key="4">
    <source>
        <dbReference type="ARBA" id="ARBA00022989"/>
    </source>
</evidence>
<dbReference type="CDD" id="cd10334">
    <property type="entry name" value="SLC6sbd_u1"/>
    <property type="match status" value="1"/>
</dbReference>
<dbReference type="AlphaFoldDB" id="A0AA46DXG6"/>